<keyword evidence="5" id="KW-0732">Signal</keyword>
<evidence type="ECO:0000256" key="2">
    <source>
        <dbReference type="ARBA" id="ARBA00008163"/>
    </source>
</evidence>
<dbReference type="InterPro" id="IPR005017">
    <property type="entry name" value="OMPP1/FadL/TodX"/>
</dbReference>
<keyword evidence="9" id="KW-1185">Reference proteome</keyword>
<keyword evidence="3" id="KW-1134">Transmembrane beta strand</keyword>
<comment type="similarity">
    <text evidence="2">Belongs to the OmpP1/FadL family.</text>
</comment>
<sequence length="406" mass="43071">MISQQAYSQGIIISAGGPVHRSMGGASTAAPTSAIGALYWNPATISGMEKGELEVGLDLLSTDHQVQSTFGPFEGSTDADPGVLPVPNFGWVHPILGSRWTLGLGVNSVAGFKTSLSADPTNPVLAPQPTGLGGVNSEATFLQITPVLSYAATDRLSFAAGPLITTGQLGIDPFVFDGVNADSTYSSGRAAKYHWGGGFQAGAFYTGQNGVNLGASIKSPTWMEQFEFQGKDENGLPRTLTADFDLPLIVSVGAALTSYQDWLFAVDARFIDYANTDGLGDSATFQADGSLKGLDWSSIFALSMGAQRRINERIQLRCGYTFNQNPIRNSESFYNVASPLIYQHLLSVGASYNLCRDVSINTAYSHYFENTREGPIVSPASGPVAGTSVTNRLSADVFSFGVTMRH</sequence>
<evidence type="ECO:0000313" key="9">
    <source>
        <dbReference type="Proteomes" id="UP000319817"/>
    </source>
</evidence>
<dbReference type="RefSeq" id="WP_419189390.1">
    <property type="nucleotide sequence ID" value="NZ_CP036526.1"/>
</dbReference>
<dbReference type="GO" id="GO:0009279">
    <property type="term" value="C:cell outer membrane"/>
    <property type="evidence" value="ECO:0007669"/>
    <property type="project" value="UniProtKB-SubCell"/>
</dbReference>
<evidence type="ECO:0000256" key="1">
    <source>
        <dbReference type="ARBA" id="ARBA00004571"/>
    </source>
</evidence>
<dbReference type="Proteomes" id="UP000319817">
    <property type="component" value="Chromosome"/>
</dbReference>
<keyword evidence="6" id="KW-0472">Membrane</keyword>
<keyword evidence="4" id="KW-0812">Transmembrane</keyword>
<dbReference type="GO" id="GO:0015483">
    <property type="term" value="F:long-chain fatty acid transporting porin activity"/>
    <property type="evidence" value="ECO:0007669"/>
    <property type="project" value="TreeGrafter"/>
</dbReference>
<evidence type="ECO:0000256" key="3">
    <source>
        <dbReference type="ARBA" id="ARBA00022452"/>
    </source>
</evidence>
<dbReference type="Pfam" id="PF03349">
    <property type="entry name" value="Toluene_X"/>
    <property type="match status" value="1"/>
</dbReference>
<evidence type="ECO:0000256" key="4">
    <source>
        <dbReference type="ARBA" id="ARBA00022692"/>
    </source>
</evidence>
<dbReference type="PANTHER" id="PTHR35093:SF8">
    <property type="entry name" value="OUTER MEMBRANE PROTEIN NMB0088-RELATED"/>
    <property type="match status" value="1"/>
</dbReference>
<dbReference type="PANTHER" id="PTHR35093">
    <property type="entry name" value="OUTER MEMBRANE PROTEIN NMB0088-RELATED"/>
    <property type="match status" value="1"/>
</dbReference>
<accession>A0A517P1Z1</accession>
<evidence type="ECO:0000256" key="7">
    <source>
        <dbReference type="ARBA" id="ARBA00023237"/>
    </source>
</evidence>
<organism evidence="8 9">
    <name type="scientific">Stieleria marina</name>
    <dbReference type="NCBI Taxonomy" id="1930275"/>
    <lineage>
        <taxon>Bacteria</taxon>
        <taxon>Pseudomonadati</taxon>
        <taxon>Planctomycetota</taxon>
        <taxon>Planctomycetia</taxon>
        <taxon>Pirellulales</taxon>
        <taxon>Pirellulaceae</taxon>
        <taxon>Stieleria</taxon>
    </lineage>
</organism>
<dbReference type="SUPFAM" id="SSF56935">
    <property type="entry name" value="Porins"/>
    <property type="match status" value="1"/>
</dbReference>
<name>A0A517P1Z1_9BACT</name>
<dbReference type="EMBL" id="CP036526">
    <property type="protein sequence ID" value="QDT13390.1"/>
    <property type="molecule type" value="Genomic_DNA"/>
</dbReference>
<evidence type="ECO:0000256" key="5">
    <source>
        <dbReference type="ARBA" id="ARBA00022729"/>
    </source>
</evidence>
<gene>
    <name evidence="8" type="ORF">K239x_54080</name>
</gene>
<dbReference type="Gene3D" id="2.40.160.60">
    <property type="entry name" value="Outer membrane protein transport protein (OMPP1/FadL/TodX)"/>
    <property type="match status" value="1"/>
</dbReference>
<evidence type="ECO:0000256" key="6">
    <source>
        <dbReference type="ARBA" id="ARBA00023136"/>
    </source>
</evidence>
<evidence type="ECO:0000313" key="8">
    <source>
        <dbReference type="EMBL" id="QDT13390.1"/>
    </source>
</evidence>
<comment type="subcellular location">
    <subcellularLocation>
        <location evidence="1">Cell outer membrane</location>
        <topology evidence="1">Multi-pass membrane protein</topology>
    </subcellularLocation>
</comment>
<reference evidence="8 9" key="1">
    <citation type="submission" date="2019-02" db="EMBL/GenBank/DDBJ databases">
        <title>Deep-cultivation of Planctomycetes and their phenomic and genomic characterization uncovers novel biology.</title>
        <authorList>
            <person name="Wiegand S."/>
            <person name="Jogler M."/>
            <person name="Boedeker C."/>
            <person name="Pinto D."/>
            <person name="Vollmers J."/>
            <person name="Rivas-Marin E."/>
            <person name="Kohn T."/>
            <person name="Peeters S.H."/>
            <person name="Heuer A."/>
            <person name="Rast P."/>
            <person name="Oberbeckmann S."/>
            <person name="Bunk B."/>
            <person name="Jeske O."/>
            <person name="Meyerdierks A."/>
            <person name="Storesund J.E."/>
            <person name="Kallscheuer N."/>
            <person name="Luecker S."/>
            <person name="Lage O.M."/>
            <person name="Pohl T."/>
            <person name="Merkel B.J."/>
            <person name="Hornburger P."/>
            <person name="Mueller R.-W."/>
            <person name="Bruemmer F."/>
            <person name="Labrenz M."/>
            <person name="Spormann A.M."/>
            <person name="Op den Camp H."/>
            <person name="Overmann J."/>
            <person name="Amann R."/>
            <person name="Jetten M.S.M."/>
            <person name="Mascher T."/>
            <person name="Medema M.H."/>
            <person name="Devos D.P."/>
            <person name="Kaster A.-K."/>
            <person name="Ovreas L."/>
            <person name="Rohde M."/>
            <person name="Galperin M.Y."/>
            <person name="Jogler C."/>
        </authorList>
    </citation>
    <scope>NUCLEOTIDE SEQUENCE [LARGE SCALE GENOMIC DNA]</scope>
    <source>
        <strain evidence="8 9">K23_9</strain>
    </source>
</reference>
<proteinExistence type="inferred from homology"/>
<keyword evidence="7" id="KW-0998">Cell outer membrane</keyword>
<protein>
    <submittedName>
        <fullName evidence="8">Outer membrane protein transport protein (OMPP1/FadL/TodX)</fullName>
    </submittedName>
</protein>
<dbReference type="AlphaFoldDB" id="A0A517P1Z1"/>